<evidence type="ECO:0008006" key="5">
    <source>
        <dbReference type="Google" id="ProtNLM"/>
    </source>
</evidence>
<dbReference type="InterPro" id="IPR027417">
    <property type="entry name" value="P-loop_NTPase"/>
</dbReference>
<dbReference type="PANTHER" id="PTHR16184:SF6">
    <property type="entry name" value="ELONGATOR COMPLEX PROTEIN 6"/>
    <property type="match status" value="1"/>
</dbReference>
<comment type="pathway">
    <text evidence="1">tRNA modification; 5-methoxycarbonylmethyl-2-thiouridine-tRNA biosynthesis.</text>
</comment>
<dbReference type="OrthoDB" id="9995306at2759"/>
<organism evidence="3 4">
    <name type="scientific">Microthyrium microscopicum</name>
    <dbReference type="NCBI Taxonomy" id="703497"/>
    <lineage>
        <taxon>Eukaryota</taxon>
        <taxon>Fungi</taxon>
        <taxon>Dikarya</taxon>
        <taxon>Ascomycota</taxon>
        <taxon>Pezizomycotina</taxon>
        <taxon>Dothideomycetes</taxon>
        <taxon>Dothideomycetes incertae sedis</taxon>
        <taxon>Microthyriales</taxon>
        <taxon>Microthyriaceae</taxon>
        <taxon>Microthyrium</taxon>
    </lineage>
</organism>
<reference evidence="3" key="1">
    <citation type="journal article" date="2020" name="Stud. Mycol.">
        <title>101 Dothideomycetes genomes: a test case for predicting lifestyles and emergence of pathogens.</title>
        <authorList>
            <person name="Haridas S."/>
            <person name="Albert R."/>
            <person name="Binder M."/>
            <person name="Bloem J."/>
            <person name="Labutti K."/>
            <person name="Salamov A."/>
            <person name="Andreopoulos B."/>
            <person name="Baker S."/>
            <person name="Barry K."/>
            <person name="Bills G."/>
            <person name="Bluhm B."/>
            <person name="Cannon C."/>
            <person name="Castanera R."/>
            <person name="Culley D."/>
            <person name="Daum C."/>
            <person name="Ezra D."/>
            <person name="Gonzalez J."/>
            <person name="Henrissat B."/>
            <person name="Kuo A."/>
            <person name="Liang C."/>
            <person name="Lipzen A."/>
            <person name="Lutzoni F."/>
            <person name="Magnuson J."/>
            <person name="Mondo S."/>
            <person name="Nolan M."/>
            <person name="Ohm R."/>
            <person name="Pangilinan J."/>
            <person name="Park H.-J."/>
            <person name="Ramirez L."/>
            <person name="Alfaro M."/>
            <person name="Sun H."/>
            <person name="Tritt A."/>
            <person name="Yoshinaga Y."/>
            <person name="Zwiers L.-H."/>
            <person name="Turgeon B."/>
            <person name="Goodwin S."/>
            <person name="Spatafora J."/>
            <person name="Crous P."/>
            <person name="Grigoriev I."/>
        </authorList>
    </citation>
    <scope>NUCLEOTIDE SEQUENCE</scope>
    <source>
        <strain evidence="3">CBS 115976</strain>
    </source>
</reference>
<dbReference type="GO" id="GO:0002098">
    <property type="term" value="P:tRNA wobble uridine modification"/>
    <property type="evidence" value="ECO:0007669"/>
    <property type="project" value="InterPro"/>
</dbReference>
<dbReference type="InterPro" id="IPR018627">
    <property type="entry name" value="ELP6"/>
</dbReference>
<protein>
    <recommendedName>
        <fullName evidence="5">Elongator complex protein 5</fullName>
    </recommendedName>
</protein>
<dbReference type="EMBL" id="MU004239">
    <property type="protein sequence ID" value="KAF2665868.1"/>
    <property type="molecule type" value="Genomic_DNA"/>
</dbReference>
<dbReference type="GO" id="GO:0033588">
    <property type="term" value="C:elongator holoenzyme complex"/>
    <property type="evidence" value="ECO:0007669"/>
    <property type="project" value="InterPro"/>
</dbReference>
<sequence>MAFAKFPAELQSLIADLPDGSSHLLLETAGTSTSWLAIRYVAAVLKQASPVIIVTWLRSSNFWRQELRKAANIDSDELSKSNKLAIHDDPSLTSAEGLSKWAKELTTLLSSDQQYQNAVLVLDSPDIVLGTVSISADSLLAIVIGLRAVVRSTIILTASDLFSLEANSQTPLRTQQQQFLMTLGHQANLVLSTRVLDTGHAKDVSGVLMISHGGQAAERQTGSDSEYLYQVENNRATSVWKRGADR</sequence>
<proteinExistence type="inferred from homology"/>
<evidence type="ECO:0000313" key="3">
    <source>
        <dbReference type="EMBL" id="KAF2665868.1"/>
    </source>
</evidence>
<evidence type="ECO:0000256" key="1">
    <source>
        <dbReference type="ARBA" id="ARBA00005043"/>
    </source>
</evidence>
<dbReference type="Gene3D" id="3.40.50.300">
    <property type="entry name" value="P-loop containing nucleotide triphosphate hydrolases"/>
    <property type="match status" value="1"/>
</dbReference>
<keyword evidence="4" id="KW-1185">Reference proteome</keyword>
<dbReference type="UniPathway" id="UPA00988"/>
<dbReference type="Proteomes" id="UP000799302">
    <property type="component" value="Unassembled WGS sequence"/>
</dbReference>
<dbReference type="Pfam" id="PF09807">
    <property type="entry name" value="ELP6"/>
    <property type="match status" value="1"/>
</dbReference>
<dbReference type="AlphaFoldDB" id="A0A6A6U416"/>
<evidence type="ECO:0000256" key="2">
    <source>
        <dbReference type="ARBA" id="ARBA00008837"/>
    </source>
</evidence>
<dbReference type="PANTHER" id="PTHR16184">
    <property type="entry name" value="ELONGATOR COMPLEX PROTEIN 6"/>
    <property type="match status" value="1"/>
</dbReference>
<comment type="similarity">
    <text evidence="2">Belongs to the ELP6 family.</text>
</comment>
<accession>A0A6A6U416</accession>
<gene>
    <name evidence="3" type="ORF">BT63DRAFT_416309</name>
</gene>
<evidence type="ECO:0000313" key="4">
    <source>
        <dbReference type="Proteomes" id="UP000799302"/>
    </source>
</evidence>
<name>A0A6A6U416_9PEZI</name>